<dbReference type="CDD" id="cd18808">
    <property type="entry name" value="SF1_C_Upf1"/>
    <property type="match status" value="1"/>
</dbReference>
<comment type="caution">
    <text evidence="3">The sequence shown here is derived from an EMBL/GenBank/DDBJ whole genome shotgun (WGS) entry which is preliminary data.</text>
</comment>
<name>A0A8H3EBB3_9AGAM</name>
<dbReference type="GO" id="GO:0031380">
    <property type="term" value="C:nuclear RNA-directed RNA polymerase complex"/>
    <property type="evidence" value="ECO:0007669"/>
    <property type="project" value="TreeGrafter"/>
</dbReference>
<dbReference type="InterPro" id="IPR041679">
    <property type="entry name" value="DNA2/NAM7-like_C"/>
</dbReference>
<dbReference type="Pfam" id="PF13087">
    <property type="entry name" value="AAA_12"/>
    <property type="match status" value="1"/>
</dbReference>
<dbReference type="InterPro" id="IPR045055">
    <property type="entry name" value="DNA2/NAM7-like"/>
</dbReference>
<dbReference type="InterPro" id="IPR047187">
    <property type="entry name" value="SF1_C_Upf1"/>
</dbReference>
<dbReference type="GO" id="GO:0031048">
    <property type="term" value="P:regulatory ncRNA-mediated heterochromatin formation"/>
    <property type="evidence" value="ECO:0007669"/>
    <property type="project" value="TreeGrafter"/>
</dbReference>
<evidence type="ECO:0000259" key="1">
    <source>
        <dbReference type="Pfam" id="PF13086"/>
    </source>
</evidence>
<dbReference type="SUPFAM" id="SSF52540">
    <property type="entry name" value="P-loop containing nucleoside triphosphate hydrolases"/>
    <property type="match status" value="1"/>
</dbReference>
<evidence type="ECO:0008006" key="5">
    <source>
        <dbReference type="Google" id="ProtNLM"/>
    </source>
</evidence>
<protein>
    <recommendedName>
        <fullName evidence="5">NFX1-type zinc finger-containing protein 1</fullName>
    </recommendedName>
</protein>
<proteinExistence type="predicted"/>
<gene>
    <name evidence="3" type="ORF">RDB_LOCUS183479</name>
</gene>
<dbReference type="PANTHER" id="PTHR10887:SF341">
    <property type="entry name" value="NFX1-TYPE ZINC FINGER-CONTAINING PROTEIN 1"/>
    <property type="match status" value="1"/>
</dbReference>
<evidence type="ECO:0000259" key="2">
    <source>
        <dbReference type="Pfam" id="PF13087"/>
    </source>
</evidence>
<dbReference type="Proteomes" id="UP000663827">
    <property type="component" value="Unassembled WGS sequence"/>
</dbReference>
<feature type="non-terminal residue" evidence="3">
    <location>
        <position position="1963"/>
    </location>
</feature>
<feature type="domain" description="DNA2/NAM7 helicase-like C-terminal" evidence="2">
    <location>
        <begin position="889"/>
        <end position="1119"/>
    </location>
</feature>
<dbReference type="EMBL" id="CAJNJQ010006501">
    <property type="protein sequence ID" value="CAE7229843.1"/>
    <property type="molecule type" value="Genomic_DNA"/>
</dbReference>
<evidence type="ECO:0000313" key="3">
    <source>
        <dbReference type="EMBL" id="CAE7229843.1"/>
    </source>
</evidence>
<dbReference type="PANTHER" id="PTHR10887">
    <property type="entry name" value="DNA2/NAM7 HELICASE FAMILY"/>
    <property type="match status" value="1"/>
</dbReference>
<organism evidence="3 4">
    <name type="scientific">Rhizoctonia solani</name>
    <dbReference type="NCBI Taxonomy" id="456999"/>
    <lineage>
        <taxon>Eukaryota</taxon>
        <taxon>Fungi</taxon>
        <taxon>Dikarya</taxon>
        <taxon>Basidiomycota</taxon>
        <taxon>Agaricomycotina</taxon>
        <taxon>Agaricomycetes</taxon>
        <taxon>Cantharellales</taxon>
        <taxon>Ceratobasidiaceae</taxon>
        <taxon>Rhizoctonia</taxon>
    </lineage>
</organism>
<dbReference type="Pfam" id="PF13086">
    <property type="entry name" value="AAA_11"/>
    <property type="match status" value="1"/>
</dbReference>
<feature type="domain" description="DNA2/NAM7 helicase helicase" evidence="1">
    <location>
        <begin position="475"/>
        <end position="872"/>
    </location>
</feature>
<sequence length="1963" mass="221270">MRKLMAAHTFRDGLRAFSGKQIFKVLFVTLFEYLTRFKEAPTTHPGVRDFAQQVVVWFDEWVAALGSNPSFQDECMTYDEDKRNFIIENLRRDKDRILRIIQRGQTVITNHEVNSSYNLLRDVDPGLIAALKRNFDYNGPGELCETGPRHDNDFAEIDMIRVAPTRDELLCEDDPYLPPNFFEAPHFHDPKSVERLLDIQFRLLREELTSSIRLAVYLVVEDLKKPKTYATTLSELLAAKGGRYTVPATAQESIMFSVFTRVTFKPLQLNNRGISAGIEFDTPPGKARSGKPEVRAEYWEQVSKKRLMQDGLVALIWQDHVGNVDVYVGTVANSDKDLVDESRGPDGQDRVSIRVSFFDTKANIRIVQALQSRRANNDTRVLIEASIFYEGIRPFLEALKREPELLPFGQYFRLQSKDEFARTTISPPLYSRTPGFSFELKDLFPPEAAVPSFKLNTRDPESVANARVQLRRSRLDPSQAEAVVDSLTREVALIQGPPGTGKSYTGLELIRVLVKNQITPVLLVAFTNHALDHMLTGILDAEISTKIIRLGPRFDERLSEYSLDTIAKQQPRSRLGQSGKFAYWQMKELEPRMEALMANISSQRVPSSHIERHISFAYPHHYGEFFTHVPSWIDTIVPKPVDLNEGWEIAGDLLKQDHSIIDFWLKCGDLLFLETQGEKGTKKTVPVEVATSNSFDALSRSNAAVDEGAPMTRQSYLQSFMREHGFKNIPKVPNTSRPLDDLLQNPRVWRMSRGERAMLYEAWSVEASHLTHTSQIEDFEALNETHVRASGLHGEIRDQLNAEILSRSDVIGCTTTGAAKFISMLLGVNPKVMIVEEAGQVLESHILASLVRSVEHLMLIGDPLQLRPNINSYKLATDNPKTGKIYKFDQSLMERLFSSGFPMSQIDVQRRMRPEISSLIRNTLYPKLKDNDCVLDYPNVRGMYKNMFFVSHTHNEVGGGEDAISKHNSFEVDMIYDLVVHLLKQGCYNKPGNIVILAAYLGQVPKLRQKLQDTVTIVIDERDAELLDQHTMDQEEAATVKEVQLSKQVLIRTLDNFQGEEGEVIILSLIRNSGTPLNKETSSLEHVKGRAPIGFLKSLNRTNVGLSRAKHGLYIFGNAPELARGSQMWSDVLKELRSSESLGPKLPIACHRHPEYVQWIDRPGVIPVVSPKGGCRRPCGEALSCGHICPSMCHADDPNHISTKCQQHCLRLCSRSHPCDRECWECSSAISDCRFPITDLQLPCGHVHPPIQCHRVSTPEQMKCPTRVVKQLPSCGHNAEMLCRQDPASFNCQEQVSKELPRCQHRANLPCYVDPETHLCQEKVEKELPGCKHPIRMRCHQDLSRVLCPHPVEKEPSCGHLVALPCHQDISAYKCPVEVEKPLPGCSHHAKMLCHQDPAQFACRELVTKSLPGCSHRAQMLCSEDSRRYACPEPVEKRFSACNHRKPLICYQIQDPTTNLCQEHVEKEFPTCGHRITLSCHEEITIYKCQKRIERQLLCGHRATVLCHNNPSEYKQRVQKQLPFCEHQASMPCHQDPQTYYCIKPCGGALVCCSGTCQAQCGACHKLNPGEILLGVHTNHTNHGCQRRVTCGHICNVTCTRDHVCSRLCTDKCQQSCSHSNCHKKCGTPCRPCEEPCTWKCLHEACTSPCGMACTRLPCDEKCLNTLSCGHPCPSVCGEPCERQTCTACGEEDTLDSAVDLLGRIGLRDHEKNATLDSMTITLPCRHVFTVGLLDDIARMNHFYRRNDRGEWTKAIMPDASAEHDRPTCPRCGGGVDSLRYGRILKYSNHSILQHNIAWSLSSQLSNAEKLLLKARRGLGQVVAEAVHSLGTASLHSEDTRRNLLERVNATLAADRDSPTNLDIIENLSQFHGFPPRYTKTWRKAVSEIMEPYKIACRVAHESDPSVQAYEDSLARLYVTELTTSGGSAASTTDPEQQRLQQLAAKVAHTRIGHFRPRASDRF</sequence>
<evidence type="ECO:0000313" key="4">
    <source>
        <dbReference type="Proteomes" id="UP000663827"/>
    </source>
</evidence>
<dbReference type="InterPro" id="IPR027417">
    <property type="entry name" value="P-loop_NTPase"/>
</dbReference>
<reference evidence="3" key="1">
    <citation type="submission" date="2021-01" db="EMBL/GenBank/DDBJ databases">
        <authorList>
            <person name="Kaushik A."/>
        </authorList>
    </citation>
    <scope>NUCLEOTIDE SEQUENCE</scope>
    <source>
        <strain evidence="3">AG5</strain>
    </source>
</reference>
<dbReference type="GO" id="GO:0004386">
    <property type="term" value="F:helicase activity"/>
    <property type="evidence" value="ECO:0007669"/>
    <property type="project" value="InterPro"/>
</dbReference>
<dbReference type="InterPro" id="IPR041677">
    <property type="entry name" value="DNA2/NAM7_AAA_11"/>
</dbReference>
<accession>A0A8H3EBB3</accession>
<dbReference type="Gene3D" id="3.40.50.300">
    <property type="entry name" value="P-loop containing nucleotide triphosphate hydrolases"/>
    <property type="match status" value="3"/>
</dbReference>